<dbReference type="RefSeq" id="WP_120259014.1">
    <property type="nucleotide sequence ID" value="NZ_RAPY01000001.1"/>
</dbReference>
<accession>A0A420BL30</accession>
<gene>
    <name evidence="2" type="ORF">DFQ12_2341</name>
</gene>
<reference evidence="2 3" key="1">
    <citation type="submission" date="2018-09" db="EMBL/GenBank/DDBJ databases">
        <title>Genomic Encyclopedia of Type Strains, Phase III (KMG-III): the genomes of soil and plant-associated and newly described type strains.</title>
        <authorList>
            <person name="Whitman W."/>
        </authorList>
    </citation>
    <scope>NUCLEOTIDE SEQUENCE [LARGE SCALE GENOMIC DNA]</scope>
    <source>
        <strain evidence="2 3">CECT 7938</strain>
    </source>
</reference>
<proteinExistence type="predicted"/>
<evidence type="ECO:0000259" key="1">
    <source>
        <dbReference type="Pfam" id="PF13788"/>
    </source>
</evidence>
<protein>
    <submittedName>
        <fullName evidence="2">Uncharacterized protein DUF4180</fullName>
    </submittedName>
</protein>
<organism evidence="2 3">
    <name type="scientific">Sphingobacterium detergens</name>
    <dbReference type="NCBI Taxonomy" id="1145106"/>
    <lineage>
        <taxon>Bacteria</taxon>
        <taxon>Pseudomonadati</taxon>
        <taxon>Bacteroidota</taxon>
        <taxon>Sphingobacteriia</taxon>
        <taxon>Sphingobacteriales</taxon>
        <taxon>Sphingobacteriaceae</taxon>
        <taxon>Sphingobacterium</taxon>
    </lineage>
</organism>
<dbReference type="AlphaFoldDB" id="A0A420BL30"/>
<dbReference type="Proteomes" id="UP000286246">
    <property type="component" value="Unassembled WGS sequence"/>
</dbReference>
<feature type="domain" description="DUF4180" evidence="1">
    <location>
        <begin position="9"/>
        <end position="117"/>
    </location>
</feature>
<comment type="caution">
    <text evidence="2">The sequence shown here is derived from an EMBL/GenBank/DDBJ whole genome shotgun (WGS) entry which is preliminary data.</text>
</comment>
<evidence type="ECO:0000313" key="3">
    <source>
        <dbReference type="Proteomes" id="UP000286246"/>
    </source>
</evidence>
<evidence type="ECO:0000313" key="2">
    <source>
        <dbReference type="EMBL" id="RKE57453.1"/>
    </source>
</evidence>
<dbReference type="InterPro" id="IPR025438">
    <property type="entry name" value="DUF4180"/>
</dbReference>
<name>A0A420BL30_SPHD1</name>
<dbReference type="OrthoDB" id="8595425at2"/>
<sequence length="120" mass="13610">MQIDVIQVNDRNIAEVKDTAILINNLDDGLQIMVDCGAQEAYKAILYQENISADFFELKTKLAGEILQKYTQYDFDVAIVGDFSIYNSKSLNDFIYESNKGRKINFVATRDEAITRLSKG</sequence>
<dbReference type="Pfam" id="PF13788">
    <property type="entry name" value="DUF4180"/>
    <property type="match status" value="1"/>
</dbReference>
<dbReference type="EMBL" id="RAPY01000001">
    <property type="protein sequence ID" value="RKE57453.1"/>
    <property type="molecule type" value="Genomic_DNA"/>
</dbReference>
<keyword evidence="3" id="KW-1185">Reference proteome</keyword>